<evidence type="ECO:0000313" key="2">
    <source>
        <dbReference type="EMBL" id="QZN96441.1"/>
    </source>
</evidence>
<feature type="compositionally biased region" description="Low complexity" evidence="1">
    <location>
        <begin position="121"/>
        <end position="133"/>
    </location>
</feature>
<dbReference type="RefSeq" id="WP_222159479.1">
    <property type="nucleotide sequence ID" value="NZ_CP081864.1"/>
</dbReference>
<proteinExistence type="predicted"/>
<reference evidence="2 3" key="1">
    <citation type="submission" date="2021-08" db="EMBL/GenBank/DDBJ databases">
        <title>Culture and genomic analysis of Symbiopectobacterium purcellii sp. nov. gen. nov., isolated from the leafhopper Empoasca decipiens.</title>
        <authorList>
            <person name="Nadal-Jimenez P."/>
            <person name="Siozios S."/>
            <person name="Halliday N."/>
            <person name="Camara M."/>
            <person name="Hurst G.D.D."/>
        </authorList>
    </citation>
    <scope>NUCLEOTIDE SEQUENCE [LARGE SCALE GENOMIC DNA]</scope>
    <source>
        <strain evidence="2 3">SyEd1</strain>
    </source>
</reference>
<organism evidence="2 3">
    <name type="scientific">Symbiopectobacterium purcellii</name>
    <dbReference type="NCBI Taxonomy" id="2871826"/>
    <lineage>
        <taxon>Bacteria</taxon>
        <taxon>Pseudomonadati</taxon>
        <taxon>Pseudomonadota</taxon>
        <taxon>Gammaproteobacteria</taxon>
        <taxon>Enterobacterales</taxon>
        <taxon>Enterobacteriaceae</taxon>
    </lineage>
</organism>
<evidence type="ECO:0000256" key="1">
    <source>
        <dbReference type="SAM" id="MobiDB-lite"/>
    </source>
</evidence>
<dbReference type="Gene3D" id="1.10.10.10">
    <property type="entry name" value="Winged helix-like DNA-binding domain superfamily/Winged helix DNA-binding domain"/>
    <property type="match status" value="1"/>
</dbReference>
<feature type="region of interest" description="Disordered" evidence="1">
    <location>
        <begin position="95"/>
        <end position="169"/>
    </location>
</feature>
<dbReference type="EMBL" id="CP081864">
    <property type="protein sequence ID" value="QZN96441.1"/>
    <property type="molecule type" value="Genomic_DNA"/>
</dbReference>
<name>A0ABX9AQX5_9ENTR</name>
<accession>A0ABX9AQX5</accession>
<sequence length="261" mass="28344">MSMLLMAKAMSIKVGNPLRKLVLLKLADNANYKGEAWPSIPHIAQQCEMAERTVQGHVQSLQKSGFLWIEKRKGSNGINQSNIYHLTLEKGEKESLKSGACPASSDGATATPHGESPAPHGANAAPGDGASAAPRISHSFEPVMEPKPPLPPTGGDEGSSLQSQKTKTAPPDYQAVLQAYNDAAGNRLPNASTLNDARRRAIKRLLSELAEPTPEAAGKYFQYFMETAKPFYFGENPRQWQANFDYLLRSDTLLKTREGAL</sequence>
<dbReference type="Pfam" id="PF13730">
    <property type="entry name" value="HTH_36"/>
    <property type="match status" value="1"/>
</dbReference>
<protein>
    <submittedName>
        <fullName evidence="2">Helix-turn-helix domain-containing protein</fullName>
    </submittedName>
</protein>
<dbReference type="Proteomes" id="UP000825886">
    <property type="component" value="Chromosome"/>
</dbReference>
<evidence type="ECO:0000313" key="3">
    <source>
        <dbReference type="Proteomes" id="UP000825886"/>
    </source>
</evidence>
<gene>
    <name evidence="2" type="ORF">K6K13_02960</name>
</gene>
<keyword evidence="3" id="KW-1185">Reference proteome</keyword>
<dbReference type="InterPro" id="IPR036388">
    <property type="entry name" value="WH-like_DNA-bd_sf"/>
</dbReference>